<gene>
    <name evidence="1" type="ORF">BDR25DRAFT_305916</name>
</gene>
<name>A0ACB6QII8_9PLEO</name>
<evidence type="ECO:0000313" key="1">
    <source>
        <dbReference type="EMBL" id="KAF2466682.1"/>
    </source>
</evidence>
<protein>
    <submittedName>
        <fullName evidence="1">Kinase-like protein</fullName>
    </submittedName>
</protein>
<keyword evidence="2" id="KW-1185">Reference proteome</keyword>
<proteinExistence type="predicted"/>
<evidence type="ECO:0000313" key="2">
    <source>
        <dbReference type="Proteomes" id="UP000799755"/>
    </source>
</evidence>
<organism evidence="1 2">
    <name type="scientific">Lindgomyces ingoldianus</name>
    <dbReference type="NCBI Taxonomy" id="673940"/>
    <lineage>
        <taxon>Eukaryota</taxon>
        <taxon>Fungi</taxon>
        <taxon>Dikarya</taxon>
        <taxon>Ascomycota</taxon>
        <taxon>Pezizomycotina</taxon>
        <taxon>Dothideomycetes</taxon>
        <taxon>Pleosporomycetidae</taxon>
        <taxon>Pleosporales</taxon>
        <taxon>Lindgomycetaceae</taxon>
        <taxon>Lindgomyces</taxon>
    </lineage>
</organism>
<reference evidence="1" key="1">
    <citation type="journal article" date="2020" name="Stud. Mycol.">
        <title>101 Dothideomycetes genomes: a test case for predicting lifestyles and emergence of pathogens.</title>
        <authorList>
            <person name="Haridas S."/>
            <person name="Albert R."/>
            <person name="Binder M."/>
            <person name="Bloem J."/>
            <person name="Labutti K."/>
            <person name="Salamov A."/>
            <person name="Andreopoulos B."/>
            <person name="Baker S."/>
            <person name="Barry K."/>
            <person name="Bills G."/>
            <person name="Bluhm B."/>
            <person name="Cannon C."/>
            <person name="Castanera R."/>
            <person name="Culley D."/>
            <person name="Daum C."/>
            <person name="Ezra D."/>
            <person name="Gonzalez J."/>
            <person name="Henrissat B."/>
            <person name="Kuo A."/>
            <person name="Liang C."/>
            <person name="Lipzen A."/>
            <person name="Lutzoni F."/>
            <person name="Magnuson J."/>
            <person name="Mondo S."/>
            <person name="Nolan M."/>
            <person name="Ohm R."/>
            <person name="Pangilinan J."/>
            <person name="Park H.-J."/>
            <person name="Ramirez L."/>
            <person name="Alfaro M."/>
            <person name="Sun H."/>
            <person name="Tritt A."/>
            <person name="Yoshinaga Y."/>
            <person name="Zwiers L.-H."/>
            <person name="Turgeon B."/>
            <person name="Goodwin S."/>
            <person name="Spatafora J."/>
            <person name="Crous P."/>
            <person name="Grigoriev I."/>
        </authorList>
    </citation>
    <scope>NUCLEOTIDE SEQUENCE</scope>
    <source>
        <strain evidence="1">ATCC 200398</strain>
    </source>
</reference>
<dbReference type="EMBL" id="MU003523">
    <property type="protein sequence ID" value="KAF2466682.1"/>
    <property type="molecule type" value="Genomic_DNA"/>
</dbReference>
<accession>A0ACB6QII8</accession>
<comment type="caution">
    <text evidence="1">The sequence shown here is derived from an EMBL/GenBank/DDBJ whole genome shotgun (WGS) entry which is preliminary data.</text>
</comment>
<sequence length="614" mass="70144">MTSSESPMEHFRCALDTMKKFGTDGNGEVMRYVPYGDLKHYWSSERINSVLQSCTLPTSMVDDIYQRFLRIFSILVFIDRPQYLKVFRRRGINDENLPFSGHWPYRTNEGDDFQLALRDIYQNQWTFCPIEFGQKIMYKRKLETCQILPFVREQNLGAGGFAECYKVRIHSSHSIFQEPVQEEVFAVKEFPRATRHNFDAELEALAALSRRPSQHIVQCVGSYVQGNKYHLVLEYANHGSLKEYLQSSSPPCSALGLQRFWNNAMGLLQGLRQIHNTSLCDTKTGSMVGIHADITPQNILVFGNNEEPSYDVTFKISDFRMSSIKSSVGNNTPVVGTDTYAAPEYSSAHIDGRRERPYDIWSLGCIYMELIVWLTSGSDGLKGFRDRRAKELSIREEWEPAFHNGTAPLNEVLLMYEHARSRLKPYDDWSGIVLDLVEKHMLVSSKNERLGARDIHRLWKESVETPTHQPPVVNSIDLLQLSTCSTSSTIFDSRQVWSTNESARNVAEGELRCMDQSSLVELEAVPDLAFRGQELMGTYRKGNLERHRNRKHEILEAYGRRYSPFSTSAAKRNPLDSLGLGIQSSSYQKRIGGNERHPHYTPDAAQSSDTTISI</sequence>
<dbReference type="Proteomes" id="UP000799755">
    <property type="component" value="Unassembled WGS sequence"/>
</dbReference>